<proteinExistence type="predicted"/>
<organism evidence="1 2">
    <name type="scientific">Franzmannia pantelleriensis</name>
    <dbReference type="NCBI Taxonomy" id="48727"/>
    <lineage>
        <taxon>Bacteria</taxon>
        <taxon>Pseudomonadati</taxon>
        <taxon>Pseudomonadota</taxon>
        <taxon>Gammaproteobacteria</taxon>
        <taxon>Oceanospirillales</taxon>
        <taxon>Halomonadaceae</taxon>
        <taxon>Franzmannia</taxon>
    </lineage>
</organism>
<evidence type="ECO:0000313" key="1">
    <source>
        <dbReference type="EMBL" id="SDL57704.1"/>
    </source>
</evidence>
<sequence>MKDANLSQPRNIGLRGLNMLLIGACCMLSADTLHSASFYDAIIKYDSAEPLHDTREVLQDESFYAQSTRLDEATLDTLRGGFSVSGMDLNFGAVLKTQIDSMVLESIVTIDQSGARLSTQMLNGMDIGSLPGDIQASVVGSGASLNDVAPGSLNLTGLKDYSGLAINDSKGFTAALHNITKQAIVSAVVSDASQRSVQQTIDININVRNMPALQAASQRQAILNSLSR</sequence>
<dbReference type="STRING" id="48727.SAMN05192555_105180"/>
<keyword evidence="2" id="KW-1185">Reference proteome</keyword>
<dbReference type="EMBL" id="FNGH01000005">
    <property type="protein sequence ID" value="SDL57704.1"/>
    <property type="molecule type" value="Genomic_DNA"/>
</dbReference>
<gene>
    <name evidence="1" type="ORF">SAMN05192555_105180</name>
</gene>
<dbReference type="AlphaFoldDB" id="A0A1G9L729"/>
<accession>A0A1G9L729</accession>
<evidence type="ECO:0000313" key="2">
    <source>
        <dbReference type="Proteomes" id="UP000199107"/>
    </source>
</evidence>
<protein>
    <submittedName>
        <fullName evidence="1">Uncharacterized protein</fullName>
    </submittedName>
</protein>
<reference evidence="2" key="1">
    <citation type="submission" date="2016-10" db="EMBL/GenBank/DDBJ databases">
        <authorList>
            <person name="Varghese N."/>
            <person name="Submissions S."/>
        </authorList>
    </citation>
    <scope>NUCLEOTIDE SEQUENCE [LARGE SCALE GENOMIC DNA]</scope>
    <source>
        <strain evidence="2">AAP</strain>
    </source>
</reference>
<dbReference type="Proteomes" id="UP000199107">
    <property type="component" value="Unassembled WGS sequence"/>
</dbReference>
<name>A0A1G9L729_9GAMM</name>